<dbReference type="OrthoDB" id="636773at2759"/>
<evidence type="ECO:0000313" key="2">
    <source>
        <dbReference type="Proteomes" id="UP000192220"/>
    </source>
</evidence>
<evidence type="ECO:0000313" key="3">
    <source>
        <dbReference type="RefSeq" id="XP_013887376.1"/>
    </source>
</evidence>
<dbReference type="Gene3D" id="3.30.710.10">
    <property type="entry name" value="Potassium Channel Kv1.1, Chain A"/>
    <property type="match status" value="1"/>
</dbReference>
<dbReference type="FunFam" id="3.30.710.10:FF:000015">
    <property type="entry name" value="BTB/POZ domain-containing protein 3"/>
    <property type="match status" value="1"/>
</dbReference>
<protein>
    <submittedName>
        <fullName evidence="3">BTB/POZ domain-containing protein 3</fullName>
    </submittedName>
</protein>
<dbReference type="PANTHER" id="PTHR45774">
    <property type="entry name" value="BTB/POZ DOMAIN-CONTAINING"/>
    <property type="match status" value="1"/>
</dbReference>
<dbReference type="AlphaFoldDB" id="A0A2I4D552"/>
<organism evidence="2 3">
    <name type="scientific">Austrofundulus limnaeus</name>
    <name type="common">Annual killifish</name>
    <dbReference type="NCBI Taxonomy" id="52670"/>
    <lineage>
        <taxon>Eukaryota</taxon>
        <taxon>Metazoa</taxon>
        <taxon>Chordata</taxon>
        <taxon>Craniata</taxon>
        <taxon>Vertebrata</taxon>
        <taxon>Euteleostomi</taxon>
        <taxon>Actinopterygii</taxon>
        <taxon>Neopterygii</taxon>
        <taxon>Teleostei</taxon>
        <taxon>Neoteleostei</taxon>
        <taxon>Acanthomorphata</taxon>
        <taxon>Ovalentaria</taxon>
        <taxon>Atherinomorphae</taxon>
        <taxon>Cyprinodontiformes</taxon>
        <taxon>Rivulidae</taxon>
        <taxon>Austrofundulus</taxon>
    </lineage>
</organism>
<keyword evidence="2" id="KW-1185">Reference proteome</keyword>
<dbReference type="Pfam" id="PF00651">
    <property type="entry name" value="BTB"/>
    <property type="match status" value="1"/>
</dbReference>
<dbReference type="Proteomes" id="UP000192220">
    <property type="component" value="Unplaced"/>
</dbReference>
<proteinExistence type="predicted"/>
<dbReference type="SUPFAM" id="SSF54695">
    <property type="entry name" value="POZ domain"/>
    <property type="match status" value="1"/>
</dbReference>
<name>A0A2I4D552_AUSLI</name>
<sequence length="167" mass="18543">MAAELFPTKKLVSASIQNQNRQNLSNNNTAQGCFSWQGLYPTIRERNSVMFNNEMMADVHFVVGPPGGTQRVPGHKYVLAVGSSVFHAMFYGELAEDQEEIRIPDVEPPSFLAMLKYIYCDEIELCADTVLATLYAAKKYMVPHLARACVSFLETSLSAKNACVLLS</sequence>
<dbReference type="GO" id="GO:0048813">
    <property type="term" value="P:dendrite morphogenesis"/>
    <property type="evidence" value="ECO:0007669"/>
    <property type="project" value="TreeGrafter"/>
</dbReference>
<gene>
    <name evidence="3" type="primary">LOC106535051</name>
</gene>
<dbReference type="PANTHER" id="PTHR45774:SF2">
    <property type="entry name" value="BTB_POZ DOMAIN-CONTAINING PROTEIN 3"/>
    <property type="match status" value="1"/>
</dbReference>
<evidence type="ECO:0000259" key="1">
    <source>
        <dbReference type="PROSITE" id="PS50097"/>
    </source>
</evidence>
<dbReference type="InterPro" id="IPR000210">
    <property type="entry name" value="BTB/POZ_dom"/>
</dbReference>
<dbReference type="SMART" id="SM00225">
    <property type="entry name" value="BTB"/>
    <property type="match status" value="1"/>
</dbReference>
<dbReference type="GO" id="GO:0005829">
    <property type="term" value="C:cytosol"/>
    <property type="evidence" value="ECO:0007669"/>
    <property type="project" value="TreeGrafter"/>
</dbReference>
<feature type="non-terminal residue" evidence="3">
    <location>
        <position position="167"/>
    </location>
</feature>
<dbReference type="KEGG" id="alim:106535051"/>
<dbReference type="InParanoid" id="A0A2I4D552"/>
<dbReference type="PROSITE" id="PS50097">
    <property type="entry name" value="BTB"/>
    <property type="match status" value="1"/>
</dbReference>
<dbReference type="STRING" id="52670.A0A2I4D552"/>
<accession>A0A2I4D552</accession>
<dbReference type="GeneID" id="106535051"/>
<dbReference type="GO" id="GO:0021987">
    <property type="term" value="P:cerebral cortex development"/>
    <property type="evidence" value="ECO:0007669"/>
    <property type="project" value="TreeGrafter"/>
</dbReference>
<dbReference type="RefSeq" id="XP_013887376.1">
    <property type="nucleotide sequence ID" value="XM_014031922.1"/>
</dbReference>
<feature type="domain" description="BTB" evidence="1">
    <location>
        <begin position="57"/>
        <end position="127"/>
    </location>
</feature>
<reference evidence="3" key="1">
    <citation type="submission" date="2025-08" db="UniProtKB">
        <authorList>
            <consortium name="RefSeq"/>
        </authorList>
    </citation>
    <scope>IDENTIFICATION</scope>
</reference>
<dbReference type="InterPro" id="IPR011333">
    <property type="entry name" value="SKP1/BTB/POZ_sf"/>
</dbReference>